<proteinExistence type="predicted"/>
<dbReference type="PANTHER" id="PTHR10044">
    <property type="entry name" value="INHIBITOR OF APOPTOSIS"/>
    <property type="match status" value="1"/>
</dbReference>
<dbReference type="GO" id="GO:0051726">
    <property type="term" value="P:regulation of cell cycle"/>
    <property type="evidence" value="ECO:0007669"/>
    <property type="project" value="TreeGrafter"/>
</dbReference>
<dbReference type="InterPro" id="IPR050784">
    <property type="entry name" value="IAP"/>
</dbReference>
<dbReference type="Gene3D" id="1.10.1170.10">
    <property type="entry name" value="Inhibitor Of Apoptosis Protein (2mihbC-IAP-1), Chain A"/>
    <property type="match status" value="2"/>
</dbReference>
<sequence>MFLKSLPPPKNFYTDYENRLATFKDITNLMNQDKKFMARNGFYFDDQSFKCAFCSYIITKLNSKLLKYHTYSLCSESIRLMKRNETLRKESFIKFKTARKRVKMEAKLLAQNGFFFYGRNNEVRCVDCGLVIVKLNRNDSVEFIHSTSKNCSFVKRSQPSAPDLQEIDDEICMEDKAIWSNKIYPDLQNFKEEHKLMSTTVSPNDDNKTCKICFDKSIEICFSPCGHFATCEQCAERCKNCCICREKIKEKIKVYLQ</sequence>
<name>A0A346RNS2_9ABAC</name>
<dbReference type="InterPro" id="IPR013083">
    <property type="entry name" value="Znf_RING/FYVE/PHD"/>
</dbReference>
<feature type="domain" description="RING-type" evidence="5">
    <location>
        <begin position="210"/>
        <end position="245"/>
    </location>
</feature>
<dbReference type="GO" id="GO:0008270">
    <property type="term" value="F:zinc ion binding"/>
    <property type="evidence" value="ECO:0007669"/>
    <property type="project" value="UniProtKB-KW"/>
</dbReference>
<evidence type="ECO:0000313" key="6">
    <source>
        <dbReference type="EMBL" id="AXS67719.1"/>
    </source>
</evidence>
<evidence type="ECO:0000313" key="7">
    <source>
        <dbReference type="Proteomes" id="UP000500845"/>
    </source>
</evidence>
<evidence type="ECO:0000256" key="4">
    <source>
        <dbReference type="PROSITE-ProRule" id="PRU00175"/>
    </source>
</evidence>
<keyword evidence="2 4" id="KW-0863">Zinc-finger</keyword>
<protein>
    <submittedName>
        <fullName evidence="6">Iap-2</fullName>
    </submittedName>
</protein>
<keyword evidence="7" id="KW-1185">Reference proteome</keyword>
<dbReference type="InterPro" id="IPR001841">
    <property type="entry name" value="Znf_RING"/>
</dbReference>
<keyword evidence="1" id="KW-0479">Metal-binding</keyword>
<organism evidence="6 7">
    <name type="scientific">Cryptophlebia peltastica nucleopolyhedrovirus</name>
    <dbReference type="NCBI Taxonomy" id="2304025"/>
    <lineage>
        <taxon>Viruses</taxon>
        <taxon>Viruses incertae sedis</taxon>
        <taxon>Naldaviricetes</taxon>
        <taxon>Lefavirales</taxon>
        <taxon>Baculoviridae</taxon>
        <taxon>Alphabaculovirus</taxon>
        <taxon>Alphabaculovirus crypeltasticae</taxon>
    </lineage>
</organism>
<dbReference type="SUPFAM" id="SSF57924">
    <property type="entry name" value="Inhibitor of apoptosis (IAP) repeat"/>
    <property type="match status" value="2"/>
</dbReference>
<dbReference type="SMART" id="SM00238">
    <property type="entry name" value="BIR"/>
    <property type="match status" value="1"/>
</dbReference>
<dbReference type="Pfam" id="PF00653">
    <property type="entry name" value="BIR"/>
    <property type="match status" value="1"/>
</dbReference>
<keyword evidence="3" id="KW-0862">Zinc</keyword>
<evidence type="ECO:0000256" key="1">
    <source>
        <dbReference type="ARBA" id="ARBA00022723"/>
    </source>
</evidence>
<dbReference type="GeneID" id="65102172"/>
<evidence type="ECO:0000256" key="2">
    <source>
        <dbReference type="ARBA" id="ARBA00022771"/>
    </source>
</evidence>
<dbReference type="Gene3D" id="3.30.40.10">
    <property type="entry name" value="Zinc/RING finger domain, C3HC4 (zinc finger)"/>
    <property type="match status" value="1"/>
</dbReference>
<dbReference type="PANTHER" id="PTHR10044:SF139">
    <property type="entry name" value="DEATH-ASSOCIATED INHIBITOR OF APOPTOSIS 2"/>
    <property type="match status" value="1"/>
</dbReference>
<dbReference type="InterPro" id="IPR001370">
    <property type="entry name" value="BIR_rpt"/>
</dbReference>
<dbReference type="PROSITE" id="PS50089">
    <property type="entry name" value="ZF_RING_2"/>
    <property type="match status" value="1"/>
</dbReference>
<dbReference type="KEGG" id="vg:65102172"/>
<dbReference type="FunFam" id="1.10.1170.10:FF:000002">
    <property type="entry name" value="Baculoviral IAP repeat containing 7"/>
    <property type="match status" value="1"/>
</dbReference>
<accession>A0A346RNS2</accession>
<dbReference type="PROSITE" id="PS50143">
    <property type="entry name" value="BIR_REPEAT_2"/>
    <property type="match status" value="1"/>
</dbReference>
<dbReference type="EMBL" id="MH394321">
    <property type="protein sequence ID" value="AXS67719.1"/>
    <property type="molecule type" value="Genomic_DNA"/>
</dbReference>
<dbReference type="Proteomes" id="UP000500845">
    <property type="component" value="Segment"/>
</dbReference>
<evidence type="ECO:0000256" key="3">
    <source>
        <dbReference type="ARBA" id="ARBA00022833"/>
    </source>
</evidence>
<dbReference type="RefSeq" id="YP_010086927.1">
    <property type="nucleotide sequence ID" value="NC_055500.1"/>
</dbReference>
<dbReference type="Pfam" id="PF13920">
    <property type="entry name" value="zf-C3HC4_3"/>
    <property type="match status" value="1"/>
</dbReference>
<reference evidence="6 7" key="1">
    <citation type="journal article" date="2018" name="J. Invertebr. Pathol.">
        <title>Morphological, genetic and biological characterisation of a novel alphabaculovirus isolated from Cryptophlebia peltastica (Lepidoptera: Tortricidae).</title>
        <authorList>
            <person name="Marsberg T."/>
            <person name="Jukes M.D."/>
            <person name="Krejmer-Rabalska M."/>
            <person name="Rabalski L."/>
            <person name="Knox C.M."/>
            <person name="Moore S.D."/>
            <person name="Hill M.P."/>
            <person name="Szewczyk B."/>
        </authorList>
    </citation>
    <scope>NUCLEOTIDE SEQUENCE [LARGE SCALE GENOMIC DNA]</scope>
    <source>
        <strain evidence="6">SA</strain>
    </source>
</reference>
<evidence type="ECO:0000259" key="5">
    <source>
        <dbReference type="PROSITE" id="PS50089"/>
    </source>
</evidence>